<sequence>MRMKSRSLPLTLAALLAASTLLSACGDDIADDVPNPRSGRQVATVVPASEALANADISTLDPATMVDAEMSKVLGGSPTCYFLYTSFGEPVAALRTMAMVNLPSAS</sequence>
<dbReference type="PROSITE" id="PS51257">
    <property type="entry name" value="PROKAR_LIPOPROTEIN"/>
    <property type="match status" value="1"/>
</dbReference>
<name>A0ABV2HDX9_9HYPH</name>
<protein>
    <submittedName>
        <fullName evidence="2">ABC-type transport system substrate-binding protein</fullName>
    </submittedName>
</protein>
<dbReference type="Proteomes" id="UP001549031">
    <property type="component" value="Unassembled WGS sequence"/>
</dbReference>
<gene>
    <name evidence="2" type="ORF">ABID21_004881</name>
</gene>
<evidence type="ECO:0000313" key="2">
    <source>
        <dbReference type="EMBL" id="MET3588743.1"/>
    </source>
</evidence>
<feature type="chain" id="PRO_5045650340" evidence="1">
    <location>
        <begin position="25"/>
        <end position="106"/>
    </location>
</feature>
<keyword evidence="1" id="KW-0732">Signal</keyword>
<dbReference type="RefSeq" id="WP_247246509.1">
    <property type="nucleotide sequence ID" value="NZ_JALJRA010000044.1"/>
</dbReference>
<keyword evidence="3" id="KW-1185">Reference proteome</keyword>
<reference evidence="2 3" key="1">
    <citation type="submission" date="2024-06" db="EMBL/GenBank/DDBJ databases">
        <title>Genomic Encyclopedia of Type Strains, Phase IV (KMG-IV): sequencing the most valuable type-strain genomes for metagenomic binning, comparative biology and taxonomic classification.</title>
        <authorList>
            <person name="Goeker M."/>
        </authorList>
    </citation>
    <scope>NUCLEOTIDE SEQUENCE [LARGE SCALE GENOMIC DNA]</scope>
    <source>
        <strain evidence="2 3">DSM 105042</strain>
    </source>
</reference>
<accession>A0ABV2HDX9</accession>
<dbReference type="EMBL" id="JBEPLJ010000031">
    <property type="protein sequence ID" value="MET3588743.1"/>
    <property type="molecule type" value="Genomic_DNA"/>
</dbReference>
<feature type="signal peptide" evidence="1">
    <location>
        <begin position="1"/>
        <end position="24"/>
    </location>
</feature>
<organism evidence="2 3">
    <name type="scientific">Pseudorhizobium tarimense</name>
    <dbReference type="NCBI Taxonomy" id="1079109"/>
    <lineage>
        <taxon>Bacteria</taxon>
        <taxon>Pseudomonadati</taxon>
        <taxon>Pseudomonadota</taxon>
        <taxon>Alphaproteobacteria</taxon>
        <taxon>Hyphomicrobiales</taxon>
        <taxon>Rhizobiaceae</taxon>
        <taxon>Rhizobium/Agrobacterium group</taxon>
        <taxon>Pseudorhizobium</taxon>
    </lineage>
</organism>
<evidence type="ECO:0000313" key="3">
    <source>
        <dbReference type="Proteomes" id="UP001549031"/>
    </source>
</evidence>
<evidence type="ECO:0000256" key="1">
    <source>
        <dbReference type="SAM" id="SignalP"/>
    </source>
</evidence>
<proteinExistence type="predicted"/>
<comment type="caution">
    <text evidence="2">The sequence shown here is derived from an EMBL/GenBank/DDBJ whole genome shotgun (WGS) entry which is preliminary data.</text>
</comment>